<dbReference type="EC" id="2.1.1.-" evidence="4"/>
<evidence type="ECO:0000256" key="2">
    <source>
        <dbReference type="ARBA" id="ARBA00022603"/>
    </source>
</evidence>
<dbReference type="Pfam" id="PF01555">
    <property type="entry name" value="N6_N4_Mtase"/>
    <property type="match status" value="2"/>
</dbReference>
<dbReference type="SUPFAM" id="SSF53335">
    <property type="entry name" value="S-adenosyl-L-methionine-dependent methyltransferases"/>
    <property type="match status" value="1"/>
</dbReference>
<dbReference type="Gene3D" id="3.40.50.150">
    <property type="entry name" value="Vaccinia Virus protein VP39"/>
    <property type="match status" value="1"/>
</dbReference>
<dbReference type="PANTHER" id="PTHR13370:SF3">
    <property type="entry name" value="TRNA (GUANINE(10)-N2)-METHYLTRANSFERASE HOMOLOG"/>
    <property type="match status" value="1"/>
</dbReference>
<feature type="domain" description="DNA methylase N-4/N-6" evidence="5">
    <location>
        <begin position="159"/>
        <end position="221"/>
    </location>
</feature>
<sequence length="228" mass="25649">MKRPSPSPVLDACGEPGTLHNRLVHGDCIPVMQSLPSASMDLIVTDPPYLVKYQSRDGRGIVNDDNDRWLLPAFAEMYRVLKDNSFCISFYGWHKVDRFMRAWKQVGFRPVGHFTFIKNYASSQSFTQFAHENAYLLIKGRPERPATAPRDVIPWQYTGNHLHPTQKPTEPLGVLIEAYSAQGGLVLDPFSGSASTAVAARARGRAFFAIEKDPEYYNIAKNRLFSNA</sequence>
<feature type="domain" description="DNA methylase N-4/N-6" evidence="5">
    <location>
        <begin position="41"/>
        <end position="145"/>
    </location>
</feature>
<dbReference type="PROSITE" id="PS00092">
    <property type="entry name" value="N6_MTASE"/>
    <property type="match status" value="1"/>
</dbReference>
<comment type="similarity">
    <text evidence="1 4">Belongs to the N(4)/N(6)-methyltransferase family.</text>
</comment>
<evidence type="ECO:0000313" key="7">
    <source>
        <dbReference type="Proteomes" id="UP000667802"/>
    </source>
</evidence>
<dbReference type="PRINTS" id="PR00508">
    <property type="entry name" value="S21N4MTFRASE"/>
</dbReference>
<organism evidence="6 7">
    <name type="scientific">Aetokthonos hydrillicola Thurmond2011</name>
    <dbReference type="NCBI Taxonomy" id="2712845"/>
    <lineage>
        <taxon>Bacteria</taxon>
        <taxon>Bacillati</taxon>
        <taxon>Cyanobacteriota</taxon>
        <taxon>Cyanophyceae</taxon>
        <taxon>Nostocales</taxon>
        <taxon>Hapalosiphonaceae</taxon>
        <taxon>Aetokthonos</taxon>
    </lineage>
</organism>
<evidence type="ECO:0000256" key="1">
    <source>
        <dbReference type="ARBA" id="ARBA00006594"/>
    </source>
</evidence>
<evidence type="ECO:0000259" key="5">
    <source>
        <dbReference type="Pfam" id="PF01555"/>
    </source>
</evidence>
<dbReference type="GO" id="GO:0008170">
    <property type="term" value="F:N-methyltransferase activity"/>
    <property type="evidence" value="ECO:0007669"/>
    <property type="project" value="InterPro"/>
</dbReference>
<comment type="caution">
    <text evidence="6">The sequence shown here is derived from an EMBL/GenBank/DDBJ whole genome shotgun (WGS) entry which is preliminary data.</text>
</comment>
<reference evidence="7" key="1">
    <citation type="journal article" date="2021" name="Science">
        <title>Hunting the eagle killer: A cyanobacterial neurotoxin causes vacuolar myelinopathy.</title>
        <authorList>
            <person name="Breinlinger S."/>
            <person name="Phillips T.J."/>
            <person name="Haram B.N."/>
            <person name="Mares J."/>
            <person name="Martinez Yerena J.A."/>
            <person name="Hrouzek P."/>
            <person name="Sobotka R."/>
            <person name="Henderson W.M."/>
            <person name="Schmieder P."/>
            <person name="Williams S.M."/>
            <person name="Lauderdale J.D."/>
            <person name="Wilde H.D."/>
            <person name="Gerrin W."/>
            <person name="Kust A."/>
            <person name="Washington J.W."/>
            <person name="Wagner C."/>
            <person name="Geier B."/>
            <person name="Liebeke M."/>
            <person name="Enke H."/>
            <person name="Niedermeyer T.H.J."/>
            <person name="Wilde S.B."/>
        </authorList>
    </citation>
    <scope>NUCLEOTIDE SEQUENCE [LARGE SCALE GENOMIC DNA]</scope>
    <source>
        <strain evidence="7">Thurmond2011</strain>
    </source>
</reference>
<protein>
    <recommendedName>
        <fullName evidence="4">Methyltransferase</fullName>
        <ecNumber evidence="4">2.1.1.-</ecNumber>
    </recommendedName>
</protein>
<evidence type="ECO:0000256" key="4">
    <source>
        <dbReference type="RuleBase" id="RU362026"/>
    </source>
</evidence>
<keyword evidence="7" id="KW-1185">Reference proteome</keyword>
<keyword evidence="2 6" id="KW-0489">Methyltransferase</keyword>
<dbReference type="Proteomes" id="UP000667802">
    <property type="component" value="Unassembled WGS sequence"/>
</dbReference>
<proteinExistence type="inferred from homology"/>
<dbReference type="NCBIfam" id="NF010253">
    <property type="entry name" value="PRK13699.1"/>
    <property type="match status" value="1"/>
</dbReference>
<accession>A0AAP5IF96</accession>
<dbReference type="GO" id="GO:0009007">
    <property type="term" value="F:site-specific DNA-methyltransferase (adenine-specific) activity"/>
    <property type="evidence" value="ECO:0007669"/>
    <property type="project" value="TreeGrafter"/>
</dbReference>
<dbReference type="InterPro" id="IPR002941">
    <property type="entry name" value="DNA_methylase_N4/N6"/>
</dbReference>
<gene>
    <name evidence="6" type="ORF">G7B40_039905</name>
</gene>
<dbReference type="AlphaFoldDB" id="A0AAP5IF96"/>
<dbReference type="RefSeq" id="WP_279605152.1">
    <property type="nucleotide sequence ID" value="NZ_CAWQFN010000023.1"/>
</dbReference>
<dbReference type="EMBL" id="JAALHA020000037">
    <property type="protein sequence ID" value="MDR9900656.1"/>
    <property type="molecule type" value="Genomic_DNA"/>
</dbReference>
<keyword evidence="3" id="KW-0808">Transferase</keyword>
<dbReference type="PANTHER" id="PTHR13370">
    <property type="entry name" value="RNA METHYLASE-RELATED"/>
    <property type="match status" value="1"/>
</dbReference>
<dbReference type="GO" id="GO:0032259">
    <property type="term" value="P:methylation"/>
    <property type="evidence" value="ECO:0007669"/>
    <property type="project" value="UniProtKB-KW"/>
</dbReference>
<evidence type="ECO:0000256" key="3">
    <source>
        <dbReference type="ARBA" id="ARBA00022679"/>
    </source>
</evidence>
<dbReference type="GO" id="GO:0003677">
    <property type="term" value="F:DNA binding"/>
    <property type="evidence" value="ECO:0007669"/>
    <property type="project" value="InterPro"/>
</dbReference>
<dbReference type="InterPro" id="IPR002052">
    <property type="entry name" value="DNA_methylase_N6_adenine_CS"/>
</dbReference>
<dbReference type="InterPro" id="IPR001091">
    <property type="entry name" value="RM_Methyltransferase"/>
</dbReference>
<evidence type="ECO:0000313" key="6">
    <source>
        <dbReference type="EMBL" id="MDR9900656.1"/>
    </source>
</evidence>
<name>A0AAP5IF96_9CYAN</name>
<dbReference type="InterPro" id="IPR029063">
    <property type="entry name" value="SAM-dependent_MTases_sf"/>
</dbReference>
<dbReference type="GO" id="GO:0005737">
    <property type="term" value="C:cytoplasm"/>
    <property type="evidence" value="ECO:0007669"/>
    <property type="project" value="TreeGrafter"/>
</dbReference>